<dbReference type="InterPro" id="IPR031747">
    <property type="entry name" value="TMEM232"/>
</dbReference>
<keyword evidence="2" id="KW-1185">Reference proteome</keyword>
<accession>A0AA35L123</accession>
<dbReference type="PANTHER" id="PTHR28651">
    <property type="entry name" value="TRANSMEMBRANE PROTEIN 232"/>
    <property type="match status" value="1"/>
</dbReference>
<reference evidence="1" key="1">
    <citation type="submission" date="2022-12" db="EMBL/GenBank/DDBJ databases">
        <authorList>
            <person name="Alioto T."/>
            <person name="Alioto T."/>
            <person name="Gomez Garrido J."/>
        </authorList>
    </citation>
    <scope>NUCLEOTIDE SEQUENCE</scope>
</reference>
<protein>
    <recommendedName>
        <fullName evidence="3">Transmembrane protein 232</fullName>
    </recommendedName>
</protein>
<sequence length="522" mass="59692">MPIIKVPVVHKFGIVCHDEHKKLQQRLLAKYLKETLPATKKKKHVNPYELTEQFVEDFNYALQTESKEKFIELAKKMLARCKRRSGLSTLGIGKYVNLPVAWAEAILLLQCKGEIHEEAVEILLISLDHAPLVPDHIPVLFFLAESVLYRLCYDTVEKPHLFSCEIKLSKLGFLVFLRILLFYFFGYQGFSEEHRSRLHVGLKALAASEVSYQPYPNILFMVHFMLKAGEVICETSVLSQTSLASDASLQEKPAKSFSDTSPMGTGGSVELNPEQKQFKIKPFLWHSLLLWACVQNSCSNIDDVLKHVLFYKEELHQEDWLESVLGLMVLGETAKLNMSCLRVLMDLVRDFISSSLPLQKQKKIYKGNFSCWLWPVGYIYTNLLKEVCLHGTSADLQKTAFLGFCDCVKEHKGDKRLRGAGLLDLLSYRSSPDDRHDPFWVIRYGVVYNLVVLRSELAGDVTREGLRNAVWRSLQKQKNIEKDSHVLEALRIAEGRAFASWCTKISISRLLDPHRNSTKENN</sequence>
<evidence type="ECO:0000313" key="2">
    <source>
        <dbReference type="Proteomes" id="UP001178461"/>
    </source>
</evidence>
<dbReference type="Proteomes" id="UP001178461">
    <property type="component" value="Chromosome 11"/>
</dbReference>
<organism evidence="1 2">
    <name type="scientific">Podarcis lilfordi</name>
    <name type="common">Lilford's wall lizard</name>
    <dbReference type="NCBI Taxonomy" id="74358"/>
    <lineage>
        <taxon>Eukaryota</taxon>
        <taxon>Metazoa</taxon>
        <taxon>Chordata</taxon>
        <taxon>Craniata</taxon>
        <taxon>Vertebrata</taxon>
        <taxon>Euteleostomi</taxon>
        <taxon>Lepidosauria</taxon>
        <taxon>Squamata</taxon>
        <taxon>Bifurcata</taxon>
        <taxon>Unidentata</taxon>
        <taxon>Episquamata</taxon>
        <taxon>Laterata</taxon>
        <taxon>Lacertibaenia</taxon>
        <taxon>Lacertidae</taxon>
        <taxon>Podarcis</taxon>
    </lineage>
</organism>
<dbReference type="EMBL" id="OX395136">
    <property type="protein sequence ID" value="CAI5787173.1"/>
    <property type="molecule type" value="Genomic_DNA"/>
</dbReference>
<dbReference type="PANTHER" id="PTHR28651:SF1">
    <property type="entry name" value="TRANSMEMBRANE PROTEIN 232"/>
    <property type="match status" value="1"/>
</dbReference>
<evidence type="ECO:0008006" key="3">
    <source>
        <dbReference type="Google" id="ProtNLM"/>
    </source>
</evidence>
<proteinExistence type="predicted"/>
<gene>
    <name evidence="1" type="ORF">PODLI_1B009664</name>
</gene>
<dbReference type="AlphaFoldDB" id="A0AA35L123"/>
<name>A0AA35L123_9SAUR</name>
<dbReference type="Pfam" id="PF15877">
    <property type="entry name" value="TMEM232"/>
    <property type="match status" value="1"/>
</dbReference>
<evidence type="ECO:0000313" key="1">
    <source>
        <dbReference type="EMBL" id="CAI5787173.1"/>
    </source>
</evidence>